<keyword evidence="4 11" id="KW-0312">Gluconeogenesis</keyword>
<dbReference type="SUPFAM" id="SSF143548">
    <property type="entry name" value="Serine metabolism enzymes domain"/>
    <property type="match status" value="1"/>
</dbReference>
<keyword evidence="7 11" id="KW-0408">Iron</keyword>
<dbReference type="SUPFAM" id="SSF55021">
    <property type="entry name" value="ACT-like"/>
    <property type="match status" value="1"/>
</dbReference>
<evidence type="ECO:0000256" key="1">
    <source>
        <dbReference type="ARBA" id="ARBA00001966"/>
    </source>
</evidence>
<feature type="domain" description="ACT" evidence="13">
    <location>
        <begin position="146"/>
        <end position="220"/>
    </location>
</feature>
<dbReference type="PANTHER" id="PTHR30182:SF12">
    <property type="entry name" value="L-SERINE DEHYDRATASE, BETA CHAIN-RELATED"/>
    <property type="match status" value="1"/>
</dbReference>
<accession>A0A1F2PLT6</accession>
<dbReference type="OrthoDB" id="9813137at2"/>
<dbReference type="InterPro" id="IPR045865">
    <property type="entry name" value="ACT-like_dom_sf"/>
</dbReference>
<evidence type="ECO:0000256" key="11">
    <source>
        <dbReference type="PIRNR" id="PIRNR036692"/>
    </source>
</evidence>
<comment type="similarity">
    <text evidence="3 11 12">Belongs to the iron-sulfur dependent L-serine dehydratase family.</text>
</comment>
<evidence type="ECO:0000256" key="5">
    <source>
        <dbReference type="ARBA" id="ARBA00022485"/>
    </source>
</evidence>
<evidence type="ECO:0000256" key="12">
    <source>
        <dbReference type="RuleBase" id="RU366059"/>
    </source>
</evidence>
<dbReference type="PIRSF" id="PIRSF036692">
    <property type="entry name" value="SDH_B"/>
    <property type="match status" value="1"/>
</dbReference>
<comment type="catalytic activity">
    <reaction evidence="10 11 12">
        <text>L-serine = pyruvate + NH4(+)</text>
        <dbReference type="Rhea" id="RHEA:19169"/>
        <dbReference type="ChEBI" id="CHEBI:15361"/>
        <dbReference type="ChEBI" id="CHEBI:28938"/>
        <dbReference type="ChEBI" id="CHEBI:33384"/>
        <dbReference type="EC" id="4.3.1.17"/>
    </reaction>
</comment>
<keyword evidence="5 11" id="KW-0004">4Fe-4S</keyword>
<dbReference type="InterPro" id="IPR002912">
    <property type="entry name" value="ACT_dom"/>
</dbReference>
<protein>
    <recommendedName>
        <fullName evidence="11">L-serine deaminase</fullName>
    </recommendedName>
</protein>
<sequence>MNVFDIIGPIMVGPSSSHTAGAVRIGKIARAVSGGQPAMVTIELYGSFAQTYKGHGTDKAIIAGLLGMAPDDERIKDSLELARDLGMAFKFKKSGNKAVHPNTALIAAVDSQGKKTIVQGSSVGGGRIMVNRINEINVKFNGEYYTLLVPHHDTPGMIAAVTNLLADQGINIAEMNMYRSQRGGEAMMVIETDQAINEELVSLIEAVNSVKKAVLIKPIY</sequence>
<dbReference type="Proteomes" id="UP000176244">
    <property type="component" value="Unassembled WGS sequence"/>
</dbReference>
<dbReference type="EMBL" id="LKEU01000010">
    <property type="protein sequence ID" value="OFV72348.1"/>
    <property type="molecule type" value="Genomic_DNA"/>
</dbReference>
<dbReference type="STRING" id="52694.ACWI_02590"/>
<comment type="pathway">
    <text evidence="2 11">Carbohydrate biosynthesis; gluconeogenesis.</text>
</comment>
<dbReference type="FunFam" id="3.30.70.260:FF:000008">
    <property type="entry name" value="D-3-phosphoglycerate dehydrogenase, chloroplastic"/>
    <property type="match status" value="1"/>
</dbReference>
<keyword evidence="9 11" id="KW-0456">Lyase</keyword>
<dbReference type="Gene3D" id="3.30.70.260">
    <property type="match status" value="1"/>
</dbReference>
<dbReference type="InterPro" id="IPR029009">
    <property type="entry name" value="ASB_dom_sf"/>
</dbReference>
<evidence type="ECO:0000256" key="6">
    <source>
        <dbReference type="ARBA" id="ARBA00022723"/>
    </source>
</evidence>
<dbReference type="PANTHER" id="PTHR30182">
    <property type="entry name" value="L-SERINE DEHYDRATASE"/>
    <property type="match status" value="1"/>
</dbReference>
<evidence type="ECO:0000256" key="4">
    <source>
        <dbReference type="ARBA" id="ARBA00022432"/>
    </source>
</evidence>
<dbReference type="InterPro" id="IPR005131">
    <property type="entry name" value="Ser_deHydtase_bsu"/>
</dbReference>
<dbReference type="Gene3D" id="3.30.1330.90">
    <property type="entry name" value="D-3-phosphoglycerate dehydrogenase, domain 3"/>
    <property type="match status" value="1"/>
</dbReference>
<dbReference type="Pfam" id="PF03315">
    <property type="entry name" value="SDH_beta"/>
    <property type="match status" value="1"/>
</dbReference>
<dbReference type="GO" id="GO:0003941">
    <property type="term" value="F:L-serine ammonia-lyase activity"/>
    <property type="evidence" value="ECO:0007669"/>
    <property type="project" value="UniProtKB-UniRule"/>
</dbReference>
<evidence type="ECO:0000256" key="2">
    <source>
        <dbReference type="ARBA" id="ARBA00004742"/>
    </source>
</evidence>
<evidence type="ECO:0000313" key="14">
    <source>
        <dbReference type="EMBL" id="OFV72348.1"/>
    </source>
</evidence>
<evidence type="ECO:0000256" key="7">
    <source>
        <dbReference type="ARBA" id="ARBA00023004"/>
    </source>
</evidence>
<gene>
    <name evidence="14" type="primary">sdhB</name>
    <name evidence="14" type="ORF">ACWI_02590</name>
</gene>
<dbReference type="GO" id="GO:0046872">
    <property type="term" value="F:metal ion binding"/>
    <property type="evidence" value="ECO:0007669"/>
    <property type="project" value="UniProtKB-UniRule"/>
</dbReference>
<dbReference type="RefSeq" id="WP_070369628.1">
    <property type="nucleotide sequence ID" value="NZ_LKEU01000010.1"/>
</dbReference>
<dbReference type="PROSITE" id="PS51671">
    <property type="entry name" value="ACT"/>
    <property type="match status" value="1"/>
</dbReference>
<keyword evidence="8 11" id="KW-0411">Iron-sulfur</keyword>
<evidence type="ECO:0000313" key="15">
    <source>
        <dbReference type="Proteomes" id="UP000176244"/>
    </source>
</evidence>
<evidence type="ECO:0000256" key="8">
    <source>
        <dbReference type="ARBA" id="ARBA00023014"/>
    </source>
</evidence>
<dbReference type="NCBIfam" id="TIGR00719">
    <property type="entry name" value="sda_beta"/>
    <property type="match status" value="1"/>
</dbReference>
<organism evidence="14 15">
    <name type="scientific">Acetobacterium wieringae</name>
    <dbReference type="NCBI Taxonomy" id="52694"/>
    <lineage>
        <taxon>Bacteria</taxon>
        <taxon>Bacillati</taxon>
        <taxon>Bacillota</taxon>
        <taxon>Clostridia</taxon>
        <taxon>Eubacteriales</taxon>
        <taxon>Eubacteriaceae</taxon>
        <taxon>Acetobacterium</taxon>
    </lineage>
</organism>
<keyword evidence="6 11" id="KW-0479">Metal-binding</keyword>
<evidence type="ECO:0000259" key="13">
    <source>
        <dbReference type="PROSITE" id="PS51671"/>
    </source>
</evidence>
<name>A0A1F2PLT6_9FIRM</name>
<evidence type="ECO:0000256" key="3">
    <source>
        <dbReference type="ARBA" id="ARBA00008636"/>
    </source>
</evidence>
<dbReference type="GO" id="GO:0006094">
    <property type="term" value="P:gluconeogenesis"/>
    <property type="evidence" value="ECO:0007669"/>
    <property type="project" value="UniProtKB-UniRule"/>
</dbReference>
<dbReference type="GO" id="GO:0051539">
    <property type="term" value="F:4 iron, 4 sulfur cluster binding"/>
    <property type="evidence" value="ECO:0007669"/>
    <property type="project" value="UniProtKB-UniRule"/>
</dbReference>
<dbReference type="Pfam" id="PF01842">
    <property type="entry name" value="ACT"/>
    <property type="match status" value="1"/>
</dbReference>
<evidence type="ECO:0000256" key="10">
    <source>
        <dbReference type="ARBA" id="ARBA00049406"/>
    </source>
</evidence>
<comment type="cofactor">
    <cofactor evidence="1 12">
        <name>[4Fe-4S] cluster</name>
        <dbReference type="ChEBI" id="CHEBI:49883"/>
    </cofactor>
</comment>
<dbReference type="AlphaFoldDB" id="A0A1F2PLT6"/>
<dbReference type="UniPathway" id="UPA00138"/>
<dbReference type="InterPro" id="IPR051318">
    <property type="entry name" value="Fe-S_L-Ser"/>
</dbReference>
<dbReference type="InterPro" id="IPR004643">
    <property type="entry name" value="Fe-S_L-Ser_bsu"/>
</dbReference>
<evidence type="ECO:0000256" key="9">
    <source>
        <dbReference type="ARBA" id="ARBA00023239"/>
    </source>
</evidence>
<dbReference type="CDD" id="cd04903">
    <property type="entry name" value="ACT_LSD"/>
    <property type="match status" value="1"/>
</dbReference>
<comment type="caution">
    <text evidence="14">The sequence shown here is derived from an EMBL/GenBank/DDBJ whole genome shotgun (WGS) entry which is preliminary data.</text>
</comment>
<reference evidence="14 15" key="1">
    <citation type="submission" date="2015-09" db="EMBL/GenBank/DDBJ databases">
        <title>Genome sequence of Acetobacterium wieringae DSM 1911.</title>
        <authorList>
            <person name="Poehlein A."/>
            <person name="Bengelsdorf F.R."/>
            <person name="Schiel-Bengelsdorf B."/>
            <person name="Duerre P."/>
            <person name="Daniel R."/>
        </authorList>
    </citation>
    <scope>NUCLEOTIDE SEQUENCE [LARGE SCALE GENOMIC DNA]</scope>
    <source>
        <strain evidence="14 15">DSM 1911</strain>
    </source>
</reference>
<proteinExistence type="inferred from homology"/>